<evidence type="ECO:0000313" key="3">
    <source>
        <dbReference type="Proteomes" id="UP000708208"/>
    </source>
</evidence>
<feature type="signal peptide" evidence="1">
    <location>
        <begin position="1"/>
        <end position="22"/>
    </location>
</feature>
<evidence type="ECO:0008006" key="4">
    <source>
        <dbReference type="Google" id="ProtNLM"/>
    </source>
</evidence>
<evidence type="ECO:0000256" key="1">
    <source>
        <dbReference type="SAM" id="SignalP"/>
    </source>
</evidence>
<protein>
    <recommendedName>
        <fullName evidence="4">Tectonic domain-containing protein</fullName>
    </recommendedName>
</protein>
<dbReference type="Proteomes" id="UP000708208">
    <property type="component" value="Unassembled WGS sequence"/>
</dbReference>
<feature type="chain" id="PRO_5035202768" description="Tectonic domain-containing protein" evidence="1">
    <location>
        <begin position="23"/>
        <end position="301"/>
    </location>
</feature>
<gene>
    <name evidence="2" type="ORF">AFUS01_LOCUS43477</name>
</gene>
<evidence type="ECO:0000313" key="2">
    <source>
        <dbReference type="EMBL" id="CAG7833913.1"/>
    </source>
</evidence>
<dbReference type="EMBL" id="CAJVCH010570058">
    <property type="protein sequence ID" value="CAG7833913.1"/>
    <property type="molecule type" value="Genomic_DNA"/>
</dbReference>
<comment type="caution">
    <text evidence="2">The sequence shown here is derived from an EMBL/GenBank/DDBJ whole genome shotgun (WGS) entry which is preliminary data.</text>
</comment>
<sequence length="301" mass="34514">MLNKIILLVVTINLFTYTPGSAAKSDSVNKNKSRAKSLLQVRSDASNFEFYPANVGGGQQIKKHLLKLDSTAYVLPEPGCTCVPRIQDCDFECCYCELNCPLPKSSTYGGDWLTSLYGNGCKGRKSDQQNAGISGRQRRLVAWRNIWSFCDKPEHYMNAQMTSFPFICIYYDNSHTSLHYSLTPPRPNLIRMTNLTPVKYTWPFTQRFYNKCLPMDNPDKDDSEKSIDKSYRLLLLVRQLFYLPPPPPQSMNNQKGQLSHDKLCLSQRKRVDEITAFQKKTVRQMSYQQDTFEILGKVVLS</sequence>
<dbReference type="AlphaFoldDB" id="A0A8J2LEX5"/>
<accession>A0A8J2LEX5</accession>
<keyword evidence="3" id="KW-1185">Reference proteome</keyword>
<name>A0A8J2LEX5_9HEXA</name>
<organism evidence="2 3">
    <name type="scientific">Allacma fusca</name>
    <dbReference type="NCBI Taxonomy" id="39272"/>
    <lineage>
        <taxon>Eukaryota</taxon>
        <taxon>Metazoa</taxon>
        <taxon>Ecdysozoa</taxon>
        <taxon>Arthropoda</taxon>
        <taxon>Hexapoda</taxon>
        <taxon>Collembola</taxon>
        <taxon>Symphypleona</taxon>
        <taxon>Sminthuridae</taxon>
        <taxon>Allacma</taxon>
    </lineage>
</organism>
<proteinExistence type="predicted"/>
<reference evidence="2" key="1">
    <citation type="submission" date="2021-06" db="EMBL/GenBank/DDBJ databases">
        <authorList>
            <person name="Hodson N. C."/>
            <person name="Mongue J. A."/>
            <person name="Jaron S. K."/>
        </authorList>
    </citation>
    <scope>NUCLEOTIDE SEQUENCE</scope>
</reference>
<keyword evidence="1" id="KW-0732">Signal</keyword>